<dbReference type="AlphaFoldDB" id="A0ABD1ZDM6"/>
<accession>A0ABD1ZDM6</accession>
<evidence type="ECO:0000313" key="2">
    <source>
        <dbReference type="EMBL" id="KAL2645468.1"/>
    </source>
</evidence>
<dbReference type="EMBL" id="JBHFFA010000002">
    <property type="protein sequence ID" value="KAL2645468.1"/>
    <property type="molecule type" value="Genomic_DNA"/>
</dbReference>
<name>A0ABD1ZDM6_9MARC</name>
<reference evidence="2 3" key="1">
    <citation type="submission" date="2024-09" db="EMBL/GenBank/DDBJ databases">
        <title>Chromosome-scale assembly of Riccia fluitans.</title>
        <authorList>
            <person name="Paukszto L."/>
            <person name="Sawicki J."/>
            <person name="Karawczyk K."/>
            <person name="Piernik-Szablinska J."/>
            <person name="Szczecinska M."/>
            <person name="Mazdziarz M."/>
        </authorList>
    </citation>
    <scope>NUCLEOTIDE SEQUENCE [LARGE SCALE GENOMIC DNA]</scope>
    <source>
        <strain evidence="2">Rf_01</strain>
        <tissue evidence="2">Aerial parts of the thallus</tissue>
    </source>
</reference>
<dbReference type="Proteomes" id="UP001605036">
    <property type="component" value="Unassembled WGS sequence"/>
</dbReference>
<comment type="caution">
    <text evidence="2">The sequence shown here is derived from an EMBL/GenBank/DDBJ whole genome shotgun (WGS) entry which is preliminary data.</text>
</comment>
<feature type="region of interest" description="Disordered" evidence="1">
    <location>
        <begin position="62"/>
        <end position="82"/>
    </location>
</feature>
<evidence type="ECO:0000313" key="3">
    <source>
        <dbReference type="Proteomes" id="UP001605036"/>
    </source>
</evidence>
<gene>
    <name evidence="2" type="ORF">R1flu_013055</name>
</gene>
<proteinExistence type="predicted"/>
<organism evidence="2 3">
    <name type="scientific">Riccia fluitans</name>
    <dbReference type="NCBI Taxonomy" id="41844"/>
    <lineage>
        <taxon>Eukaryota</taxon>
        <taxon>Viridiplantae</taxon>
        <taxon>Streptophyta</taxon>
        <taxon>Embryophyta</taxon>
        <taxon>Marchantiophyta</taxon>
        <taxon>Marchantiopsida</taxon>
        <taxon>Marchantiidae</taxon>
        <taxon>Marchantiales</taxon>
        <taxon>Ricciaceae</taxon>
        <taxon>Riccia</taxon>
    </lineage>
</organism>
<keyword evidence="3" id="KW-1185">Reference proteome</keyword>
<feature type="region of interest" description="Disordered" evidence="1">
    <location>
        <begin position="1"/>
        <end position="23"/>
    </location>
</feature>
<protein>
    <submittedName>
        <fullName evidence="2">Uncharacterized protein</fullName>
    </submittedName>
</protein>
<sequence>MWMLNPKRPPRRSKRDPNNHLESVQDLSLTPRMATKEISRGFLTEGKGEGYRILASSGCGYRRGYTGQGKKNIEDRDEGQSS</sequence>
<evidence type="ECO:0000256" key="1">
    <source>
        <dbReference type="SAM" id="MobiDB-lite"/>
    </source>
</evidence>